<dbReference type="InterPro" id="IPR000120">
    <property type="entry name" value="Amidase"/>
</dbReference>
<dbReference type="AlphaFoldDB" id="A0A1N6KAZ3"/>
<dbReference type="OrthoDB" id="8576090at2"/>
<dbReference type="InterPro" id="IPR020556">
    <property type="entry name" value="Amidase_CS"/>
</dbReference>
<dbReference type="NCBIfam" id="NF005565">
    <property type="entry name" value="PRK07235.1"/>
    <property type="match status" value="1"/>
</dbReference>
<sequence>MAVKRPTLSQLEDVALSLGIHLSETQLASYNGLLQANFDAYDVVDALPDYLPRVTYPRTPGYRPSGEENRYGAWYVKVEVKGAPGGKLAGKTVALKDNVCLAGVPMMNGASTLEGYVPDVDATIVTRLLDAGATIVGKATCEYFCFSGGSHTSSPAPVHNPHRRGYSAGGSSSGSAALVAAGEVDLAIGGDQGGSIRMPASYCGVYGMKATHGLVPYTGVMPIELTIDHTGPMTANVTDNALMLEVLAGPDGLDPRQYAGQTAKPYSDLMKESVKGLKIGVVKEGFGWPQSQAASDAKVREAAARYSDLGAKVSEVSIPMHLLGPAIWLPIAAEGATQQMMKDNGHGFNWKGLYVTGMVDFHAGWRERADELSETLKLTMVLGEYFIKHYRGHFYAKAQNLSRQLTLAYDTALADYDLLLMPTLPLTATPLPAAGAPLEEVVQRAFEMLPNTCPFDVTGHPAMSVPCGMVEGLPVGMMLIGKHWDEATIYRGAYAFEQAADWKTL</sequence>
<evidence type="ECO:0000313" key="2">
    <source>
        <dbReference type="EMBL" id="SIO53715.1"/>
    </source>
</evidence>
<feature type="domain" description="Amidase" evidence="1">
    <location>
        <begin position="79"/>
        <end position="489"/>
    </location>
</feature>
<dbReference type="InterPro" id="IPR023631">
    <property type="entry name" value="Amidase_dom"/>
</dbReference>
<dbReference type="Gene3D" id="3.90.1300.10">
    <property type="entry name" value="Amidase signature (AS) domain"/>
    <property type="match status" value="1"/>
</dbReference>
<dbReference type="EMBL" id="FSRM01000002">
    <property type="protein sequence ID" value="SIO53715.1"/>
    <property type="molecule type" value="Genomic_DNA"/>
</dbReference>
<evidence type="ECO:0000313" key="3">
    <source>
        <dbReference type="Proteomes" id="UP000184693"/>
    </source>
</evidence>
<dbReference type="RefSeq" id="WP_074268427.1">
    <property type="nucleotide sequence ID" value="NZ_FSRM01000002.1"/>
</dbReference>
<dbReference type="Proteomes" id="UP000184693">
    <property type="component" value="Unassembled WGS sequence"/>
</dbReference>
<dbReference type="PANTHER" id="PTHR11895:SF170">
    <property type="entry name" value="AMIDASE"/>
    <property type="match status" value="1"/>
</dbReference>
<dbReference type="Pfam" id="PF01425">
    <property type="entry name" value="Amidase"/>
    <property type="match status" value="1"/>
</dbReference>
<organism evidence="2 3">
    <name type="scientific">Paraburkholderia phenazinium</name>
    <dbReference type="NCBI Taxonomy" id="60549"/>
    <lineage>
        <taxon>Bacteria</taxon>
        <taxon>Pseudomonadati</taxon>
        <taxon>Pseudomonadota</taxon>
        <taxon>Betaproteobacteria</taxon>
        <taxon>Burkholderiales</taxon>
        <taxon>Burkholderiaceae</taxon>
        <taxon>Paraburkholderia</taxon>
    </lineage>
</organism>
<evidence type="ECO:0000259" key="1">
    <source>
        <dbReference type="Pfam" id="PF01425"/>
    </source>
</evidence>
<proteinExistence type="predicted"/>
<dbReference type="SUPFAM" id="SSF75304">
    <property type="entry name" value="Amidase signature (AS) enzymes"/>
    <property type="match status" value="1"/>
</dbReference>
<dbReference type="PANTHER" id="PTHR11895">
    <property type="entry name" value="TRANSAMIDASE"/>
    <property type="match status" value="1"/>
</dbReference>
<dbReference type="PROSITE" id="PS00571">
    <property type="entry name" value="AMIDASES"/>
    <property type="match status" value="1"/>
</dbReference>
<dbReference type="InterPro" id="IPR036928">
    <property type="entry name" value="AS_sf"/>
</dbReference>
<protein>
    <submittedName>
        <fullName evidence="2">Amidase</fullName>
    </submittedName>
</protein>
<dbReference type="Gene3D" id="1.10.20.60">
    <property type="entry name" value="Glu-tRNAGln amidotransferase C subunit, N-terminal domain"/>
    <property type="match status" value="1"/>
</dbReference>
<reference evidence="2 3" key="1">
    <citation type="submission" date="2016-11" db="EMBL/GenBank/DDBJ databases">
        <authorList>
            <person name="Jaros S."/>
            <person name="Januszkiewicz K."/>
            <person name="Wedrychowicz H."/>
        </authorList>
    </citation>
    <scope>NUCLEOTIDE SEQUENCE [LARGE SCALE GENOMIC DNA]</scope>
    <source>
        <strain evidence="2 3">GAS86</strain>
    </source>
</reference>
<accession>A0A1N6KAZ3</accession>
<dbReference type="GO" id="GO:0003824">
    <property type="term" value="F:catalytic activity"/>
    <property type="evidence" value="ECO:0007669"/>
    <property type="project" value="InterPro"/>
</dbReference>
<gene>
    <name evidence="2" type="ORF">SAMN05444168_6631</name>
</gene>
<name>A0A1N6KAZ3_9BURK</name>